<reference evidence="1" key="1">
    <citation type="submission" date="2021-02" db="EMBL/GenBank/DDBJ databases">
        <authorList>
            <person name="Dougan E. K."/>
            <person name="Rhodes N."/>
            <person name="Thang M."/>
            <person name="Chan C."/>
        </authorList>
    </citation>
    <scope>NUCLEOTIDE SEQUENCE</scope>
</reference>
<gene>
    <name evidence="1" type="ORF">SNAT2548_LOCUS15818</name>
</gene>
<accession>A0A812NCW3</accession>
<keyword evidence="2" id="KW-1185">Reference proteome</keyword>
<comment type="caution">
    <text evidence="1">The sequence shown here is derived from an EMBL/GenBank/DDBJ whole genome shotgun (WGS) entry which is preliminary data.</text>
</comment>
<protein>
    <submittedName>
        <fullName evidence="1">Uncharacterized protein</fullName>
    </submittedName>
</protein>
<evidence type="ECO:0000313" key="2">
    <source>
        <dbReference type="Proteomes" id="UP000604046"/>
    </source>
</evidence>
<name>A0A812NCW3_9DINO</name>
<evidence type="ECO:0000313" key="1">
    <source>
        <dbReference type="EMBL" id="CAE7300671.1"/>
    </source>
</evidence>
<organism evidence="1 2">
    <name type="scientific">Symbiodinium natans</name>
    <dbReference type="NCBI Taxonomy" id="878477"/>
    <lineage>
        <taxon>Eukaryota</taxon>
        <taxon>Sar</taxon>
        <taxon>Alveolata</taxon>
        <taxon>Dinophyceae</taxon>
        <taxon>Suessiales</taxon>
        <taxon>Symbiodiniaceae</taxon>
        <taxon>Symbiodinium</taxon>
    </lineage>
</organism>
<dbReference type="Proteomes" id="UP000604046">
    <property type="component" value="Unassembled WGS sequence"/>
</dbReference>
<proteinExistence type="predicted"/>
<dbReference type="AlphaFoldDB" id="A0A812NCW3"/>
<dbReference type="EMBL" id="CAJNDS010002065">
    <property type="protein sequence ID" value="CAE7300671.1"/>
    <property type="molecule type" value="Genomic_DNA"/>
</dbReference>
<sequence>MWLDAVSGDAAASLVPDLMHIALRQHFLLTNVGAADAFGDRFAAYWLAASPRLSGHQAVQQHRCAAGQEAMLAMACWTDTTHQRRAPAEAAACRSAGADQVAHEFERALWLHRPPNSSDIS</sequence>